<feature type="domain" description="FAM13A-like" evidence="2">
    <location>
        <begin position="183"/>
        <end position="248"/>
    </location>
</feature>
<evidence type="ECO:0000313" key="3">
    <source>
        <dbReference type="EMBL" id="KAJ1605985.1"/>
    </source>
</evidence>
<keyword evidence="1" id="KW-0175">Coiled coil</keyword>
<keyword evidence="4" id="KW-1185">Reference proteome</keyword>
<comment type="caution">
    <text evidence="3">The sequence shown here is derived from an EMBL/GenBank/DDBJ whole genome shotgun (WGS) entry which is preliminary data.</text>
</comment>
<proteinExistence type="predicted"/>
<dbReference type="InterPro" id="IPR039102">
    <property type="entry name" value="FAM13"/>
</dbReference>
<evidence type="ECO:0000313" key="4">
    <source>
        <dbReference type="Proteomes" id="UP001071777"/>
    </source>
</evidence>
<dbReference type="Proteomes" id="UP001071777">
    <property type="component" value="Unassembled WGS sequence"/>
</dbReference>
<dbReference type="PANTHER" id="PTHR15904:SF17">
    <property type="entry name" value="RHO-GAP DOMAIN-CONTAINING PROTEIN"/>
    <property type="match status" value="1"/>
</dbReference>
<dbReference type="Pfam" id="PF26116">
    <property type="entry name" value="FAM13A"/>
    <property type="match status" value="2"/>
</dbReference>
<feature type="coiled-coil region" evidence="1">
    <location>
        <begin position="182"/>
        <end position="247"/>
    </location>
</feature>
<evidence type="ECO:0000259" key="2">
    <source>
        <dbReference type="Pfam" id="PF26116"/>
    </source>
</evidence>
<name>A0ABQ8P2P3_9CRYT</name>
<gene>
    <name evidence="3" type="ORF">OJ252_3323</name>
</gene>
<reference evidence="3" key="1">
    <citation type="submission" date="2022-10" db="EMBL/GenBank/DDBJ databases">
        <title>Adaptive evolution leads to modifications in subtelomeric GC content in a zoonotic Cryptosporidium species.</title>
        <authorList>
            <person name="Li J."/>
            <person name="Feng Y."/>
            <person name="Xiao L."/>
        </authorList>
    </citation>
    <scope>NUCLEOTIDE SEQUENCE</scope>
    <source>
        <strain evidence="3">25894</strain>
    </source>
</reference>
<sequence length="252" mass="28442">MNNEARRFVSSYLRGGSGFYQFQVVRAQHSSGSGGDGGSGSELAEARNKVRGRYQLLLRSRGLDRADPGLVVSGEERLAVILRTLGLALAEDGTVKVPSGQLAARVEQDSRTLDSGVVAGDAGRLEGLAGRIKQELKRFDSDFSSVHGRVPSRADKEPLKPLYRLYRSLRDSGSASARERPRPEVESEIERLRQQKTRLRALLERYQDQFLRENHRKVLYHKDLLPIETEYSEYKSVKNKIKQLEELYPSQR</sequence>
<protein>
    <submittedName>
        <fullName evidence="3">Coiled coil-containing protein</fullName>
    </submittedName>
</protein>
<dbReference type="EMBL" id="JAPCXB010000155">
    <property type="protein sequence ID" value="KAJ1605985.1"/>
    <property type="molecule type" value="Genomic_DNA"/>
</dbReference>
<dbReference type="PANTHER" id="PTHR15904">
    <property type="entry name" value="FAM13"/>
    <property type="match status" value="1"/>
</dbReference>
<dbReference type="InterPro" id="IPR059029">
    <property type="entry name" value="FAM13A_dom"/>
</dbReference>
<feature type="domain" description="FAM13A-like" evidence="2">
    <location>
        <begin position="131"/>
        <end position="170"/>
    </location>
</feature>
<accession>A0ABQ8P2P3</accession>
<evidence type="ECO:0000256" key="1">
    <source>
        <dbReference type="SAM" id="Coils"/>
    </source>
</evidence>
<dbReference type="Gene3D" id="1.10.10.1460">
    <property type="match status" value="1"/>
</dbReference>
<organism evidence="3 4">
    <name type="scientific">Cryptosporidium canis</name>
    <dbReference type="NCBI Taxonomy" id="195482"/>
    <lineage>
        <taxon>Eukaryota</taxon>
        <taxon>Sar</taxon>
        <taxon>Alveolata</taxon>
        <taxon>Apicomplexa</taxon>
        <taxon>Conoidasida</taxon>
        <taxon>Coccidia</taxon>
        <taxon>Eucoccidiorida</taxon>
        <taxon>Eimeriorina</taxon>
        <taxon>Cryptosporidiidae</taxon>
        <taxon>Cryptosporidium</taxon>
    </lineage>
</organism>